<dbReference type="InterPro" id="IPR028098">
    <property type="entry name" value="Glyco_trans_4-like_N"/>
</dbReference>
<evidence type="ECO:0000256" key="2">
    <source>
        <dbReference type="ARBA" id="ARBA00022679"/>
    </source>
</evidence>
<keyword evidence="2" id="KW-0808">Transferase</keyword>
<feature type="domain" description="Glycosyl transferase family 1" evidence="3">
    <location>
        <begin position="171"/>
        <end position="344"/>
    </location>
</feature>
<comment type="caution">
    <text evidence="5">The sequence shown here is derived from an EMBL/GenBank/DDBJ whole genome shotgun (WGS) entry which is preliminary data.</text>
</comment>
<evidence type="ECO:0000313" key="5">
    <source>
        <dbReference type="EMBL" id="OGF80700.1"/>
    </source>
</evidence>
<feature type="domain" description="Glycosyltransferase subfamily 4-like N-terminal" evidence="4">
    <location>
        <begin position="58"/>
        <end position="162"/>
    </location>
</feature>
<proteinExistence type="predicted"/>
<dbReference type="AlphaFoldDB" id="A0A1F5WYJ2"/>
<dbReference type="Gene3D" id="3.40.50.2000">
    <property type="entry name" value="Glycogen Phosphorylase B"/>
    <property type="match status" value="2"/>
</dbReference>
<accession>A0A1F5WYJ2</accession>
<gene>
    <name evidence="5" type="ORF">A2930_01880</name>
</gene>
<name>A0A1F5WYJ2_9BACT</name>
<reference evidence="5 6" key="1">
    <citation type="journal article" date="2016" name="Nat. Commun.">
        <title>Thousands of microbial genomes shed light on interconnected biogeochemical processes in an aquifer system.</title>
        <authorList>
            <person name="Anantharaman K."/>
            <person name="Brown C.T."/>
            <person name="Hug L.A."/>
            <person name="Sharon I."/>
            <person name="Castelle C.J."/>
            <person name="Probst A.J."/>
            <person name="Thomas B.C."/>
            <person name="Singh A."/>
            <person name="Wilkins M.J."/>
            <person name="Karaoz U."/>
            <person name="Brodie E.L."/>
            <person name="Williams K.H."/>
            <person name="Hubbard S.S."/>
            <person name="Banfield J.F."/>
        </authorList>
    </citation>
    <scope>NUCLEOTIDE SEQUENCE [LARGE SCALE GENOMIC DNA]</scope>
</reference>
<dbReference type="Pfam" id="PF13439">
    <property type="entry name" value="Glyco_transf_4"/>
    <property type="match status" value="1"/>
</dbReference>
<sequence length="363" mass="41356">MRLLYATSISYPSGLANRMQILAMSKAFGVKMGNNFWLGGENIKSDGVNFQILNFKTEKSYLLAPKYLKFAKKNNVDIIYCREPKLLLFLGIFGKISGNKAKFAYEVHRIIENDFLNGLAERIISFFADYYICVTKHLTDMYLEKYGLDKKQMFVAPDGVDLKIFDISASKEEARAKLGLPQNMKIIGYCGRYKTMGEDKGFFDILEALKFLPQNVIFVAMGGKPRHVVEYQKVADDMGLSGRAFFRDHQTQDIVALYQKAFDVLLMPFPKTTHYSYYMSPMKMFEYMASKRPIISSDLPSTREVLNEGNSVLVEAGNPKALAEGIKKVLDDPALAQKISAQAHEDSKKYTWDKRTENILKFL</sequence>
<dbReference type="GO" id="GO:0016757">
    <property type="term" value="F:glycosyltransferase activity"/>
    <property type="evidence" value="ECO:0007669"/>
    <property type="project" value="UniProtKB-KW"/>
</dbReference>
<dbReference type="Proteomes" id="UP000178114">
    <property type="component" value="Unassembled WGS sequence"/>
</dbReference>
<evidence type="ECO:0008006" key="7">
    <source>
        <dbReference type="Google" id="ProtNLM"/>
    </source>
</evidence>
<keyword evidence="1" id="KW-0328">Glycosyltransferase</keyword>
<dbReference type="InterPro" id="IPR001296">
    <property type="entry name" value="Glyco_trans_1"/>
</dbReference>
<dbReference type="Pfam" id="PF00534">
    <property type="entry name" value="Glycos_transf_1"/>
    <property type="match status" value="1"/>
</dbReference>
<dbReference type="EMBL" id="MFID01000031">
    <property type="protein sequence ID" value="OGF80700.1"/>
    <property type="molecule type" value="Genomic_DNA"/>
</dbReference>
<evidence type="ECO:0000259" key="4">
    <source>
        <dbReference type="Pfam" id="PF13439"/>
    </source>
</evidence>
<dbReference type="PANTHER" id="PTHR12526:SF629">
    <property type="entry name" value="TEICHURONIC ACID BIOSYNTHESIS GLYCOSYLTRANSFERASE TUAH-RELATED"/>
    <property type="match status" value="1"/>
</dbReference>
<protein>
    <recommendedName>
        <fullName evidence="7">Glycosyl transferase family 1 domain-containing protein</fullName>
    </recommendedName>
</protein>
<evidence type="ECO:0000256" key="1">
    <source>
        <dbReference type="ARBA" id="ARBA00022676"/>
    </source>
</evidence>
<dbReference type="CDD" id="cd03801">
    <property type="entry name" value="GT4_PimA-like"/>
    <property type="match status" value="1"/>
</dbReference>
<dbReference type="STRING" id="1798351.A2930_01880"/>
<dbReference type="PANTHER" id="PTHR12526">
    <property type="entry name" value="GLYCOSYLTRANSFERASE"/>
    <property type="match status" value="1"/>
</dbReference>
<evidence type="ECO:0000259" key="3">
    <source>
        <dbReference type="Pfam" id="PF00534"/>
    </source>
</evidence>
<organism evidence="5 6">
    <name type="scientific">Candidatus Giovannonibacteria bacterium RIFCSPLOWO2_01_FULL_45_34</name>
    <dbReference type="NCBI Taxonomy" id="1798351"/>
    <lineage>
        <taxon>Bacteria</taxon>
        <taxon>Candidatus Giovannoniibacteriota</taxon>
    </lineage>
</organism>
<dbReference type="SUPFAM" id="SSF53756">
    <property type="entry name" value="UDP-Glycosyltransferase/glycogen phosphorylase"/>
    <property type="match status" value="1"/>
</dbReference>
<evidence type="ECO:0000313" key="6">
    <source>
        <dbReference type="Proteomes" id="UP000178114"/>
    </source>
</evidence>